<dbReference type="Proteomes" id="UP001235840">
    <property type="component" value="Unassembled WGS sequence"/>
</dbReference>
<dbReference type="EMBL" id="JAUSTY010000010">
    <property type="protein sequence ID" value="MDQ0166704.1"/>
    <property type="molecule type" value="Genomic_DNA"/>
</dbReference>
<reference evidence="5 6" key="1">
    <citation type="submission" date="2023-07" db="EMBL/GenBank/DDBJ databases">
        <title>Genomic Encyclopedia of Type Strains, Phase IV (KMG-IV): sequencing the most valuable type-strain genomes for metagenomic binning, comparative biology and taxonomic classification.</title>
        <authorList>
            <person name="Goeker M."/>
        </authorList>
    </citation>
    <scope>NUCLEOTIDE SEQUENCE [LARGE SCALE GENOMIC DNA]</scope>
    <source>
        <strain evidence="5 6">DSM 12751</strain>
    </source>
</reference>
<evidence type="ECO:0000313" key="6">
    <source>
        <dbReference type="Proteomes" id="UP001235840"/>
    </source>
</evidence>
<dbReference type="Pfam" id="PF00725">
    <property type="entry name" value="3HCDH"/>
    <property type="match status" value="1"/>
</dbReference>
<sequence length="283" mass="31587">MLKQKHEVMIIGAGTMGRGIAQVFLQGEMVVTLIDSSPSVLEQAKQEIGQRLKRLEEKNKLSSPAIQLMERLSCSEQIEGHKATLIIEAIIENIDAKKQLFIKLDQCYPAPVILATNTSSFSISEMAASLSQPKRMLGMHFFNPAPLMPLVEVIAGIDTDEATLEQATELLRSIEKEPIGVKDSPGFIVNRVARPFYTEGLKMLGEGIADVTQIDEIMKDAGFPMGPFELQDLIGIDINFATTCTIYEAYFQHPRFRPHPLQKQMVKSNRLGRKTGRGFYVYD</sequence>
<dbReference type="Gene3D" id="3.40.50.720">
    <property type="entry name" value="NAD(P)-binding Rossmann-like Domain"/>
    <property type="match status" value="1"/>
</dbReference>
<dbReference type="Pfam" id="PF02737">
    <property type="entry name" value="3HCDH_N"/>
    <property type="match status" value="1"/>
</dbReference>
<evidence type="ECO:0000256" key="1">
    <source>
        <dbReference type="ARBA" id="ARBA00009463"/>
    </source>
</evidence>
<dbReference type="PIRSF" id="PIRSF000105">
    <property type="entry name" value="HCDH"/>
    <property type="match status" value="1"/>
</dbReference>
<comment type="similarity">
    <text evidence="1">Belongs to the 3-hydroxyacyl-CoA dehydrogenase family.</text>
</comment>
<proteinExistence type="inferred from homology"/>
<dbReference type="InterPro" id="IPR022694">
    <property type="entry name" value="3-OHacyl-CoA_DH"/>
</dbReference>
<dbReference type="EC" id="1.1.1.157" evidence="5"/>
<dbReference type="Gene3D" id="1.10.1040.50">
    <property type="match status" value="1"/>
</dbReference>
<dbReference type="SUPFAM" id="SSF48179">
    <property type="entry name" value="6-phosphogluconate dehydrogenase C-terminal domain-like"/>
    <property type="match status" value="1"/>
</dbReference>
<organism evidence="5 6">
    <name type="scientific">Caldalkalibacillus horti</name>
    <dbReference type="NCBI Taxonomy" id="77523"/>
    <lineage>
        <taxon>Bacteria</taxon>
        <taxon>Bacillati</taxon>
        <taxon>Bacillota</taxon>
        <taxon>Bacilli</taxon>
        <taxon>Bacillales</taxon>
        <taxon>Bacillaceae</taxon>
        <taxon>Caldalkalibacillus</taxon>
    </lineage>
</organism>
<dbReference type="PANTHER" id="PTHR48075">
    <property type="entry name" value="3-HYDROXYACYL-COA DEHYDROGENASE FAMILY PROTEIN"/>
    <property type="match status" value="1"/>
</dbReference>
<evidence type="ECO:0000313" key="5">
    <source>
        <dbReference type="EMBL" id="MDQ0166704.1"/>
    </source>
</evidence>
<dbReference type="InterPro" id="IPR008927">
    <property type="entry name" value="6-PGluconate_DH-like_C_sf"/>
</dbReference>
<dbReference type="GO" id="GO:0008691">
    <property type="term" value="F:3-hydroxybutyryl-CoA dehydrogenase activity"/>
    <property type="evidence" value="ECO:0007669"/>
    <property type="project" value="UniProtKB-EC"/>
</dbReference>
<keyword evidence="2 5" id="KW-0560">Oxidoreductase</keyword>
<name>A0ABT9W0C0_9BACI</name>
<dbReference type="RefSeq" id="WP_307395118.1">
    <property type="nucleotide sequence ID" value="NZ_BAAADK010000047.1"/>
</dbReference>
<accession>A0ABT9W0C0</accession>
<gene>
    <name evidence="5" type="ORF">J2S11_002620</name>
</gene>
<protein>
    <submittedName>
        <fullName evidence="5">3-hydroxybutyryl-CoA dehydrogenase</fullName>
        <ecNumber evidence="5">1.1.1.157</ecNumber>
    </submittedName>
</protein>
<evidence type="ECO:0000256" key="2">
    <source>
        <dbReference type="ARBA" id="ARBA00023002"/>
    </source>
</evidence>
<feature type="domain" description="3-hydroxyacyl-CoA dehydrogenase C-terminal" evidence="3">
    <location>
        <begin position="186"/>
        <end position="282"/>
    </location>
</feature>
<dbReference type="InterPro" id="IPR006176">
    <property type="entry name" value="3-OHacyl-CoA_DH_NAD-bd"/>
</dbReference>
<dbReference type="PANTHER" id="PTHR48075:SF5">
    <property type="entry name" value="3-HYDROXYBUTYRYL-COA DEHYDROGENASE"/>
    <property type="match status" value="1"/>
</dbReference>
<dbReference type="SUPFAM" id="SSF51735">
    <property type="entry name" value="NAD(P)-binding Rossmann-fold domains"/>
    <property type="match status" value="1"/>
</dbReference>
<evidence type="ECO:0000259" key="4">
    <source>
        <dbReference type="Pfam" id="PF02737"/>
    </source>
</evidence>
<comment type="caution">
    <text evidence="5">The sequence shown here is derived from an EMBL/GenBank/DDBJ whole genome shotgun (WGS) entry which is preliminary data.</text>
</comment>
<feature type="domain" description="3-hydroxyacyl-CoA dehydrogenase NAD binding" evidence="4">
    <location>
        <begin position="8"/>
        <end position="183"/>
    </location>
</feature>
<dbReference type="InterPro" id="IPR006180">
    <property type="entry name" value="3-OHacyl-CoA_DH_CS"/>
</dbReference>
<dbReference type="PROSITE" id="PS00067">
    <property type="entry name" value="3HCDH"/>
    <property type="match status" value="1"/>
</dbReference>
<keyword evidence="6" id="KW-1185">Reference proteome</keyword>
<evidence type="ECO:0000259" key="3">
    <source>
        <dbReference type="Pfam" id="PF00725"/>
    </source>
</evidence>
<dbReference type="InterPro" id="IPR036291">
    <property type="entry name" value="NAD(P)-bd_dom_sf"/>
</dbReference>
<dbReference type="InterPro" id="IPR006108">
    <property type="entry name" value="3HC_DH_C"/>
</dbReference>